<protein>
    <submittedName>
        <fullName evidence="3">Biotin/lipoyl-containing protein</fullName>
    </submittedName>
</protein>
<dbReference type="PANTHER" id="PTHR45266">
    <property type="entry name" value="OXALOACETATE DECARBOXYLASE ALPHA CHAIN"/>
    <property type="match status" value="1"/>
</dbReference>
<sequence length="167" mass="18027">MKKIIALEDREHPCALLRTADGYELQTGERRFACAIEALGDGRHRVRAGEERREVHIAQHGDHIWIHVDGRAYALHRINPLDALAARGAGGGDSTLSPMPGTILTVQVQPGDAVEAGQVLLTMESMKLEVTITAPHDGEIAEVLCAPGQTVPVKAALLRFADKETQA</sequence>
<gene>
    <name evidence="3" type="ORF">RM530_03405</name>
</gene>
<organism evidence="3 4">
    <name type="scientific">Banduia mediterranea</name>
    <dbReference type="NCBI Taxonomy" id="3075609"/>
    <lineage>
        <taxon>Bacteria</taxon>
        <taxon>Pseudomonadati</taxon>
        <taxon>Pseudomonadota</taxon>
        <taxon>Gammaproteobacteria</taxon>
        <taxon>Nevskiales</taxon>
        <taxon>Algiphilaceae</taxon>
        <taxon>Banduia</taxon>
    </lineage>
</organism>
<dbReference type="PANTHER" id="PTHR45266:SF3">
    <property type="entry name" value="OXALOACETATE DECARBOXYLASE ALPHA CHAIN"/>
    <property type="match status" value="1"/>
</dbReference>
<dbReference type="Proteomes" id="UP001254608">
    <property type="component" value="Unassembled WGS sequence"/>
</dbReference>
<dbReference type="InterPro" id="IPR011053">
    <property type="entry name" value="Single_hybrid_motif"/>
</dbReference>
<evidence type="ECO:0000313" key="3">
    <source>
        <dbReference type="EMBL" id="MDT0496412.1"/>
    </source>
</evidence>
<dbReference type="Pfam" id="PF21139">
    <property type="entry name" value="BT_MCC_alpha"/>
    <property type="match status" value="1"/>
</dbReference>
<dbReference type="Pfam" id="PF00364">
    <property type="entry name" value="Biotin_lipoyl"/>
    <property type="match status" value="1"/>
</dbReference>
<proteinExistence type="predicted"/>
<dbReference type="CDD" id="cd06850">
    <property type="entry name" value="biotinyl_domain"/>
    <property type="match status" value="1"/>
</dbReference>
<evidence type="ECO:0000313" key="4">
    <source>
        <dbReference type="Proteomes" id="UP001254608"/>
    </source>
</evidence>
<dbReference type="RefSeq" id="WP_311363802.1">
    <property type="nucleotide sequence ID" value="NZ_JAVRIC010000003.1"/>
</dbReference>
<name>A0ABU2WEX4_9GAMM</name>
<dbReference type="SUPFAM" id="SSF51230">
    <property type="entry name" value="Single hybrid motif"/>
    <property type="match status" value="1"/>
</dbReference>
<dbReference type="PROSITE" id="PS50968">
    <property type="entry name" value="BIOTINYL_LIPOYL"/>
    <property type="match status" value="1"/>
</dbReference>
<dbReference type="InterPro" id="IPR050709">
    <property type="entry name" value="Biotin_Carboxyl_Carrier/Decarb"/>
</dbReference>
<dbReference type="EMBL" id="JAVRIC010000003">
    <property type="protein sequence ID" value="MDT0496412.1"/>
    <property type="molecule type" value="Genomic_DNA"/>
</dbReference>
<dbReference type="InterPro" id="IPR000089">
    <property type="entry name" value="Biotin_lipoyl"/>
</dbReference>
<reference evidence="3 4" key="1">
    <citation type="submission" date="2023-09" db="EMBL/GenBank/DDBJ databases">
        <authorList>
            <person name="Rey-Velasco X."/>
        </authorList>
    </citation>
    <scope>NUCLEOTIDE SEQUENCE [LARGE SCALE GENOMIC DNA]</scope>
    <source>
        <strain evidence="3 4">W345</strain>
    </source>
</reference>
<keyword evidence="4" id="KW-1185">Reference proteome</keyword>
<comment type="caution">
    <text evidence="3">The sequence shown here is derived from an EMBL/GenBank/DDBJ whole genome shotgun (WGS) entry which is preliminary data.</text>
</comment>
<dbReference type="InterPro" id="IPR048429">
    <property type="entry name" value="MCC_alpha_BT"/>
</dbReference>
<evidence type="ECO:0000259" key="2">
    <source>
        <dbReference type="PROSITE" id="PS50968"/>
    </source>
</evidence>
<feature type="domain" description="Lipoyl-binding" evidence="2">
    <location>
        <begin position="84"/>
        <end position="161"/>
    </location>
</feature>
<accession>A0ABU2WEX4</accession>
<keyword evidence="1" id="KW-0092">Biotin</keyword>
<dbReference type="Gene3D" id="2.40.50.100">
    <property type="match status" value="1"/>
</dbReference>
<evidence type="ECO:0000256" key="1">
    <source>
        <dbReference type="ARBA" id="ARBA00023267"/>
    </source>
</evidence>